<gene>
    <name evidence="1" type="ORF">ILUMI_02111</name>
</gene>
<accession>A0A8K0GLM4</accession>
<name>A0A8K0GLM4_IGNLU</name>
<keyword evidence="2" id="KW-1185">Reference proteome</keyword>
<dbReference type="EMBL" id="VTPC01000870">
    <property type="protein sequence ID" value="KAF2904066.1"/>
    <property type="molecule type" value="Genomic_DNA"/>
</dbReference>
<reference evidence="1" key="1">
    <citation type="submission" date="2019-08" db="EMBL/GenBank/DDBJ databases">
        <title>The genome of the North American firefly Photinus pyralis.</title>
        <authorList>
            <consortium name="Photinus pyralis genome working group"/>
            <person name="Fallon T.R."/>
            <person name="Sander Lower S.E."/>
            <person name="Weng J.-K."/>
        </authorList>
    </citation>
    <scope>NUCLEOTIDE SEQUENCE</scope>
    <source>
        <strain evidence="1">TRF0915ILg1</strain>
        <tissue evidence="1">Whole body</tissue>
    </source>
</reference>
<dbReference type="Proteomes" id="UP000801492">
    <property type="component" value="Unassembled WGS sequence"/>
</dbReference>
<dbReference type="AlphaFoldDB" id="A0A8K0GLM4"/>
<proteinExistence type="predicted"/>
<dbReference type="Gene3D" id="1.10.10.60">
    <property type="entry name" value="Homeodomain-like"/>
    <property type="match status" value="1"/>
</dbReference>
<evidence type="ECO:0000313" key="2">
    <source>
        <dbReference type="Proteomes" id="UP000801492"/>
    </source>
</evidence>
<protein>
    <submittedName>
        <fullName evidence="1">Uncharacterized protein</fullName>
    </submittedName>
</protein>
<sequence length="162" mass="18651">MAKFVKQTVLRTKIVKKFRVESGSGCKTAKASTSGRKTGFQDTNLAVRIRQFYTRNPNLSECTVANKFGISKTTVHRVKVKAELKTKKCPQGTRRRKEEQNLGQENCTTFSQSLTAALWTTKRIVWPISVKYRPRNSMLLHNEEKLHRNLRPKRLANTPKNF</sequence>
<organism evidence="1 2">
    <name type="scientific">Ignelater luminosus</name>
    <name type="common">Cucubano</name>
    <name type="synonym">Pyrophorus luminosus</name>
    <dbReference type="NCBI Taxonomy" id="2038154"/>
    <lineage>
        <taxon>Eukaryota</taxon>
        <taxon>Metazoa</taxon>
        <taxon>Ecdysozoa</taxon>
        <taxon>Arthropoda</taxon>
        <taxon>Hexapoda</taxon>
        <taxon>Insecta</taxon>
        <taxon>Pterygota</taxon>
        <taxon>Neoptera</taxon>
        <taxon>Endopterygota</taxon>
        <taxon>Coleoptera</taxon>
        <taxon>Polyphaga</taxon>
        <taxon>Elateriformia</taxon>
        <taxon>Elateroidea</taxon>
        <taxon>Elateridae</taxon>
        <taxon>Agrypninae</taxon>
        <taxon>Pyrophorini</taxon>
        <taxon>Ignelater</taxon>
    </lineage>
</organism>
<evidence type="ECO:0000313" key="1">
    <source>
        <dbReference type="EMBL" id="KAF2904066.1"/>
    </source>
</evidence>
<comment type="caution">
    <text evidence="1">The sequence shown here is derived from an EMBL/GenBank/DDBJ whole genome shotgun (WGS) entry which is preliminary data.</text>
</comment>